<dbReference type="PANTHER" id="PTHR24135">
    <property type="entry name" value="SH3 AND MULTIPLE ANKYRIN REPEAT DOMAINS PROTEIN"/>
    <property type="match status" value="1"/>
</dbReference>
<feature type="repeat" description="ANK" evidence="1">
    <location>
        <begin position="317"/>
        <end position="349"/>
    </location>
</feature>
<organism evidence="4 5">
    <name type="scientific">Myotis davidii</name>
    <name type="common">David's myotis</name>
    <dbReference type="NCBI Taxonomy" id="225400"/>
    <lineage>
        <taxon>Eukaryota</taxon>
        <taxon>Metazoa</taxon>
        <taxon>Chordata</taxon>
        <taxon>Craniata</taxon>
        <taxon>Vertebrata</taxon>
        <taxon>Euteleostomi</taxon>
        <taxon>Mammalia</taxon>
        <taxon>Eutheria</taxon>
        <taxon>Laurasiatheria</taxon>
        <taxon>Chiroptera</taxon>
        <taxon>Yangochiroptera</taxon>
        <taxon>Vespertilionidae</taxon>
        <taxon>Myotis</taxon>
    </lineage>
</organism>
<dbReference type="GO" id="GO:0043197">
    <property type="term" value="C:dendritic spine"/>
    <property type="evidence" value="ECO:0007669"/>
    <property type="project" value="TreeGrafter"/>
</dbReference>
<keyword evidence="5" id="KW-1185">Reference proteome</keyword>
<dbReference type="GO" id="GO:0030160">
    <property type="term" value="F:synaptic receptor adaptor activity"/>
    <property type="evidence" value="ECO:0007669"/>
    <property type="project" value="TreeGrafter"/>
</dbReference>
<dbReference type="SMART" id="SM00248">
    <property type="entry name" value="ANK"/>
    <property type="match status" value="2"/>
</dbReference>
<dbReference type="Gene3D" id="3.10.20.90">
    <property type="entry name" value="Phosphatidylinositol 3-kinase Catalytic Subunit, Chain A, domain 1"/>
    <property type="match status" value="1"/>
</dbReference>
<feature type="domain" description="Talin N-terminal F0" evidence="3">
    <location>
        <begin position="57"/>
        <end position="125"/>
    </location>
</feature>
<dbReference type="GO" id="GO:0035255">
    <property type="term" value="F:ionotropic glutamate receptor binding"/>
    <property type="evidence" value="ECO:0007669"/>
    <property type="project" value="TreeGrafter"/>
</dbReference>
<protein>
    <submittedName>
        <fullName evidence="4">SH3 and multiple ankyrin repeat domains protein 1</fullName>
    </submittedName>
</protein>
<dbReference type="Pfam" id="PF16511">
    <property type="entry name" value="FERM_f0"/>
    <property type="match status" value="1"/>
</dbReference>
<proteinExistence type="predicted"/>
<dbReference type="GO" id="GO:0014069">
    <property type="term" value="C:postsynaptic density"/>
    <property type="evidence" value="ECO:0007669"/>
    <property type="project" value="TreeGrafter"/>
</dbReference>
<keyword evidence="1" id="KW-0040">ANK repeat</keyword>
<evidence type="ECO:0000256" key="1">
    <source>
        <dbReference type="PROSITE-ProRule" id="PRU00023"/>
    </source>
</evidence>
<dbReference type="Proteomes" id="UP000010556">
    <property type="component" value="Unassembled WGS sequence"/>
</dbReference>
<dbReference type="AlphaFoldDB" id="L5MKK9"/>
<evidence type="ECO:0000259" key="3">
    <source>
        <dbReference type="Pfam" id="PF16511"/>
    </source>
</evidence>
<evidence type="ECO:0000256" key="2">
    <source>
        <dbReference type="SAM" id="MobiDB-lite"/>
    </source>
</evidence>
<dbReference type="GO" id="GO:0045211">
    <property type="term" value="C:postsynaptic membrane"/>
    <property type="evidence" value="ECO:0007669"/>
    <property type="project" value="TreeGrafter"/>
</dbReference>
<feature type="compositionally biased region" description="Low complexity" evidence="2">
    <location>
        <begin position="15"/>
        <end position="25"/>
    </location>
</feature>
<dbReference type="eggNOG" id="KOG0504">
    <property type="taxonomic scope" value="Eukaryota"/>
</dbReference>
<dbReference type="InterPro" id="IPR036770">
    <property type="entry name" value="Ankyrin_rpt-contain_sf"/>
</dbReference>
<evidence type="ECO:0000313" key="4">
    <source>
        <dbReference type="EMBL" id="ELK38288.1"/>
    </source>
</evidence>
<accession>L5MKK9</accession>
<evidence type="ECO:0000313" key="5">
    <source>
        <dbReference type="Proteomes" id="UP000010556"/>
    </source>
</evidence>
<gene>
    <name evidence="4" type="ORF">MDA_GLEAN10003773</name>
</gene>
<dbReference type="PROSITE" id="PS50088">
    <property type="entry name" value="ANK_REPEAT"/>
    <property type="match status" value="1"/>
</dbReference>
<dbReference type="Pfam" id="PF12796">
    <property type="entry name" value="Ank_2"/>
    <property type="match status" value="1"/>
</dbReference>
<reference evidence="5" key="1">
    <citation type="journal article" date="2013" name="Science">
        <title>Comparative analysis of bat genomes provides insight into the evolution of flight and immunity.</title>
        <authorList>
            <person name="Zhang G."/>
            <person name="Cowled C."/>
            <person name="Shi Z."/>
            <person name="Huang Z."/>
            <person name="Bishop-Lilly K.A."/>
            <person name="Fang X."/>
            <person name="Wynne J.W."/>
            <person name="Xiong Z."/>
            <person name="Baker M.L."/>
            <person name="Zhao W."/>
            <person name="Tachedjian M."/>
            <person name="Zhu Y."/>
            <person name="Zhou P."/>
            <person name="Jiang X."/>
            <person name="Ng J."/>
            <person name="Yang L."/>
            <person name="Wu L."/>
            <person name="Xiao J."/>
            <person name="Feng Y."/>
            <person name="Chen Y."/>
            <person name="Sun X."/>
            <person name="Zhang Y."/>
            <person name="Marsh G.A."/>
            <person name="Crameri G."/>
            <person name="Broder C.C."/>
            <person name="Frey K.G."/>
            <person name="Wang L.F."/>
            <person name="Wang J."/>
        </authorList>
    </citation>
    <scope>NUCLEOTIDE SEQUENCE [LARGE SCALE GENOMIC DNA]</scope>
</reference>
<dbReference type="PANTHER" id="PTHR24135:SF17">
    <property type="entry name" value="SH3 AND MULTIPLE ANKYRIN REPEAT DOMAINS PROTEIN 2"/>
    <property type="match status" value="1"/>
</dbReference>
<dbReference type="SUPFAM" id="SSF48403">
    <property type="entry name" value="Ankyrin repeat"/>
    <property type="match status" value="1"/>
</dbReference>
<dbReference type="Gene3D" id="1.25.40.20">
    <property type="entry name" value="Ankyrin repeat-containing domain"/>
    <property type="match status" value="1"/>
</dbReference>
<dbReference type="FunFam" id="3.10.20.90:FF:000029">
    <property type="entry name" value="SH3 and multiple ankyrin repeat domains protein 1"/>
    <property type="match status" value="1"/>
</dbReference>
<sequence>MPRSPTSSEDEMAQSVSDYSLGSESDSSKEETIYDTIRATAGKPGGARTEEGQGHMLVIRILIQDLQQTKCLRFNPDATVWVAKQRILCSLNQSLKDVLNYGLFQPASNGRDGKFLDEERLLREYPQPAGTGVPSLEFRYKKRVYKQSHLDEKQLAKLHTKANLRKCMDYVQHRSVEKIVKMLDRGLDPNFHDLETGGHAPTTVIITNRPRPLTIKPRPHRPASPSGHTPATVIITLWPRPITLRPGQHGVSRCSLSSLPLGWERPCGAGRVPDGAQGTPWCPVDSEVFSQACRYGHVQHLEHLLFYGADMGAQNASGNTALHICALYNQDSCARVLLFRGGDKELKNYNSQTPFQVRRALAGHLTQTGQGAAWTPRLPLRRRLPCCSRLSSRHPSTVGAVTRAEGLAAKGSRAANAAPAAAQLGFLWQRGVAQGPGSVGTDASLLVRGFETRDEPGPVLGG</sequence>
<dbReference type="EMBL" id="KB099077">
    <property type="protein sequence ID" value="ELK38288.1"/>
    <property type="molecule type" value="Genomic_DNA"/>
</dbReference>
<dbReference type="InterPro" id="IPR002110">
    <property type="entry name" value="Ankyrin_rpt"/>
</dbReference>
<dbReference type="InterPro" id="IPR051569">
    <property type="entry name" value="SHANK"/>
</dbReference>
<feature type="region of interest" description="Disordered" evidence="2">
    <location>
        <begin position="1"/>
        <end position="31"/>
    </location>
</feature>
<dbReference type="InterPro" id="IPR032425">
    <property type="entry name" value="FERM_f0"/>
</dbReference>
<name>L5MKK9_MYODS</name>